<reference evidence="1 2" key="1">
    <citation type="submission" date="2022-06" db="EMBL/GenBank/DDBJ databases">
        <title>New Species of the Genus Actinoplanes, ActinopZanes ferrugineus.</title>
        <authorList>
            <person name="Ding P."/>
        </authorList>
    </citation>
    <scope>NUCLEOTIDE SEQUENCE [LARGE SCALE GENOMIC DNA]</scope>
    <source>
        <strain evidence="1 2">TRM88003</strain>
    </source>
</reference>
<name>A0ABT1DJX1_9ACTN</name>
<protein>
    <submittedName>
        <fullName evidence="1">Uncharacterized protein</fullName>
    </submittedName>
</protein>
<evidence type="ECO:0000313" key="1">
    <source>
        <dbReference type="EMBL" id="MCO8271094.1"/>
    </source>
</evidence>
<dbReference type="EMBL" id="JAMYJR010000010">
    <property type="protein sequence ID" value="MCO8271094.1"/>
    <property type="molecule type" value="Genomic_DNA"/>
</dbReference>
<keyword evidence="2" id="KW-1185">Reference proteome</keyword>
<accession>A0ABT1DJX1</accession>
<proteinExistence type="predicted"/>
<gene>
    <name evidence="1" type="ORF">M1L60_10865</name>
</gene>
<sequence length="68" mass="7589">MIVAELMEWLSRQDPRSPVRIMGISRSGDSVMESDVSLGTGQGPSDDVDEVVISWVHTPQAEDLYEKR</sequence>
<dbReference type="Proteomes" id="UP001523369">
    <property type="component" value="Unassembled WGS sequence"/>
</dbReference>
<evidence type="ECO:0000313" key="2">
    <source>
        <dbReference type="Proteomes" id="UP001523369"/>
    </source>
</evidence>
<organism evidence="1 2">
    <name type="scientific">Paractinoplanes aksuensis</name>
    <dbReference type="NCBI Taxonomy" id="2939490"/>
    <lineage>
        <taxon>Bacteria</taxon>
        <taxon>Bacillati</taxon>
        <taxon>Actinomycetota</taxon>
        <taxon>Actinomycetes</taxon>
        <taxon>Micromonosporales</taxon>
        <taxon>Micromonosporaceae</taxon>
        <taxon>Paractinoplanes</taxon>
    </lineage>
</organism>
<dbReference type="RefSeq" id="WP_253237228.1">
    <property type="nucleotide sequence ID" value="NZ_JAMYJR010000010.1"/>
</dbReference>
<comment type="caution">
    <text evidence="1">The sequence shown here is derived from an EMBL/GenBank/DDBJ whole genome shotgun (WGS) entry which is preliminary data.</text>
</comment>